<comment type="caution">
    <text evidence="2">The sequence shown here is derived from an EMBL/GenBank/DDBJ whole genome shotgun (WGS) entry which is preliminary data.</text>
</comment>
<evidence type="ECO:0000256" key="1">
    <source>
        <dbReference type="SAM" id="MobiDB-lite"/>
    </source>
</evidence>
<dbReference type="InterPro" id="IPR048324">
    <property type="entry name" value="ZSWIM1-3_RNaseH-like"/>
</dbReference>
<dbReference type="Gene3D" id="3.30.160.60">
    <property type="entry name" value="Classic Zinc Finger"/>
    <property type="match status" value="1"/>
</dbReference>
<accession>A0A7D9D7W0</accession>
<dbReference type="AlphaFoldDB" id="A0A7D9D7W0"/>
<dbReference type="OrthoDB" id="5987763at2759"/>
<reference evidence="2" key="1">
    <citation type="submission" date="2020-04" db="EMBL/GenBank/DDBJ databases">
        <authorList>
            <person name="Alioto T."/>
            <person name="Alioto T."/>
            <person name="Gomez Garrido J."/>
        </authorList>
    </citation>
    <scope>NUCLEOTIDE SEQUENCE</scope>
    <source>
        <strain evidence="2">A484AB</strain>
    </source>
</reference>
<evidence type="ECO:0000313" key="3">
    <source>
        <dbReference type="Proteomes" id="UP001152795"/>
    </source>
</evidence>
<dbReference type="PANTHER" id="PTHR33936">
    <property type="entry name" value="PROTEIN CBG17840"/>
    <property type="match status" value="1"/>
</dbReference>
<dbReference type="InterPro" id="IPR013087">
    <property type="entry name" value="Znf_C2H2_type"/>
</dbReference>
<dbReference type="Proteomes" id="UP001152795">
    <property type="component" value="Unassembled WGS sequence"/>
</dbReference>
<dbReference type="Pfam" id="PF21056">
    <property type="entry name" value="ZSWIM1-3_RNaseH-like"/>
    <property type="match status" value="1"/>
</dbReference>
<feature type="region of interest" description="Disordered" evidence="1">
    <location>
        <begin position="149"/>
        <end position="190"/>
    </location>
</feature>
<keyword evidence="3" id="KW-1185">Reference proteome</keyword>
<sequence length="632" mass="73112">MIKKSKILFAKQNSVLLSQIDLANLTRLQAFRIQYPHVMRPKGVQIQQAKNTNPIDCCGREEVGREIPPQSCLQSWKKQITELKKIHPDSTAYVQCQMNTETKYDVQKINELLRVHKAMEIKQEVSRELDWFADVTNCPTNVFDANMETPIKLQPDTKSLNVNNKDEKEKEEEKKEEKKEERKEEKKEMKKVKIEIKKEEKKCQKKRNTFLNGFKSHSSKVAKPLQTKKGVHKWECQYYDLTWNDKSNLNRHIRRKHKENQIKVNGGSTDVGSGGRCACTQCGYSCRRIVEFREHLSKAHNVIFRTENIKLQNYQEFQAWKESLEDSEDCLFIKNTGAKRLGESKVEYFNCNRGGDYVTKGTGKRRLKSQGSSKINNNCTATMTATTANDGHVDVDVCYTHYGHEHELQHIRISKIKRREIALKIREGISRDRVLDEIRESVADDLHRQHLVDKKDMCNISTAYGLDNIRRHGNDQQSVLAWIKEWEENEETNPILFYKLQGEEAPDGVNLANDDFFIAVQTPLQKHMFQKFASNGVCCDTTHGTNAYDFSLAIILVADEFGKGFPTGWCISNHEDFTVMHLFFSMIRKNCGVQHSGFFMSDMAPQFFNAWVGVMGEPRPKKLVCTWHVDKA</sequence>
<dbReference type="InterPro" id="IPR052797">
    <property type="entry name" value="RegFact_GeneExpr_CellDeath"/>
</dbReference>
<gene>
    <name evidence="2" type="ORF">PACLA_8A006884</name>
</gene>
<dbReference type="EMBL" id="CACRXK020000114">
    <property type="protein sequence ID" value="CAB3978454.1"/>
    <property type="molecule type" value="Genomic_DNA"/>
</dbReference>
<name>A0A7D9D7W0_PARCT</name>
<evidence type="ECO:0000313" key="2">
    <source>
        <dbReference type="EMBL" id="CAB3978454.1"/>
    </source>
</evidence>
<organism evidence="2 3">
    <name type="scientific">Paramuricea clavata</name>
    <name type="common">Red gorgonian</name>
    <name type="synonym">Violescent sea-whip</name>
    <dbReference type="NCBI Taxonomy" id="317549"/>
    <lineage>
        <taxon>Eukaryota</taxon>
        <taxon>Metazoa</taxon>
        <taxon>Cnidaria</taxon>
        <taxon>Anthozoa</taxon>
        <taxon>Octocorallia</taxon>
        <taxon>Malacalcyonacea</taxon>
        <taxon>Plexauridae</taxon>
        <taxon>Paramuricea</taxon>
    </lineage>
</organism>
<feature type="compositionally biased region" description="Basic and acidic residues" evidence="1">
    <location>
        <begin position="164"/>
        <end position="190"/>
    </location>
</feature>
<proteinExistence type="predicted"/>
<protein>
    <submittedName>
        <fullName evidence="2">Retrovirus-related Pol poly from transposon</fullName>
    </submittedName>
</protein>
<dbReference type="PROSITE" id="PS00028">
    <property type="entry name" value="ZINC_FINGER_C2H2_1"/>
    <property type="match status" value="1"/>
</dbReference>
<dbReference type="PANTHER" id="PTHR33936:SF24">
    <property type="entry name" value="C2H2-TYPE DOMAIN-CONTAINING PROTEIN"/>
    <property type="match status" value="1"/>
</dbReference>